<evidence type="ECO:0008006" key="3">
    <source>
        <dbReference type="Google" id="ProtNLM"/>
    </source>
</evidence>
<name>C5CJN8_VARPS</name>
<organism evidence="2">
    <name type="scientific">Variovorax paradoxus (strain S110)</name>
    <dbReference type="NCBI Taxonomy" id="543728"/>
    <lineage>
        <taxon>Bacteria</taxon>
        <taxon>Pseudomonadati</taxon>
        <taxon>Pseudomonadota</taxon>
        <taxon>Betaproteobacteria</taxon>
        <taxon>Burkholderiales</taxon>
        <taxon>Comamonadaceae</taxon>
        <taxon>Variovorax</taxon>
    </lineage>
</organism>
<dbReference type="Gene3D" id="3.30.50.20">
    <property type="entry name" value="prophage-derive protein ybcO"/>
    <property type="match status" value="1"/>
</dbReference>
<dbReference type="HOGENOM" id="CLU_119891_0_0_4"/>
<reference evidence="2" key="1">
    <citation type="submission" date="2009-06" db="EMBL/GenBank/DDBJ databases">
        <title>Complete sequence of chromosome 1 of Variovorax paradoxus S110.</title>
        <authorList>
            <consortium name="US DOE Joint Genome Institute"/>
            <person name="Lucas S."/>
            <person name="Copeland A."/>
            <person name="Lapidus A."/>
            <person name="Glavina del Rio T."/>
            <person name="Tice H."/>
            <person name="Bruce D."/>
            <person name="Goodwin L."/>
            <person name="Pitluck S."/>
            <person name="Chertkov O."/>
            <person name="Brettin T."/>
            <person name="Detter J.C."/>
            <person name="Han C."/>
            <person name="Larimer F."/>
            <person name="Land M."/>
            <person name="Hauser L."/>
            <person name="Kyrpides N."/>
            <person name="Ovchinnikova G."/>
            <person name="Orwin P."/>
            <person name="Leadbetter J.R."/>
            <person name="Spain J.C."/>
            <person name="Han J.I."/>
        </authorList>
    </citation>
    <scope>NUCLEOTIDE SEQUENCE</scope>
    <source>
        <strain evidence="2">S110</strain>
    </source>
</reference>
<protein>
    <recommendedName>
        <fullName evidence="3">DUF1364 family protein</fullName>
    </recommendedName>
</protein>
<proteinExistence type="predicted"/>
<evidence type="ECO:0000313" key="2">
    <source>
        <dbReference type="EMBL" id="ACS19091.1"/>
    </source>
</evidence>
<dbReference type="KEGG" id="vap:Vapar_2465"/>
<feature type="region of interest" description="Disordered" evidence="1">
    <location>
        <begin position="1"/>
        <end position="22"/>
    </location>
</feature>
<sequence length="164" mass="17805">MTFARKPYERKPQPLYAPMHRTGSYAKPAPAAAIAKTEPKRNPHLLSMARGQSCVLRVEEVCNRDPATVVAAHSNLGIHGKAGARKADDQYHVHACSACHQWLDQGPAPAAIKECAFMAGHLWMVDMWRGIVAGFLDGTPKDRAAAQWALDQLNATPAGQGDLE</sequence>
<dbReference type="InterPro" id="IPR010774">
    <property type="entry name" value="YbcO"/>
</dbReference>
<feature type="compositionally biased region" description="Basic and acidic residues" evidence="1">
    <location>
        <begin position="1"/>
        <end position="12"/>
    </location>
</feature>
<gene>
    <name evidence="2" type="ordered locus">Vapar_2465</name>
</gene>
<dbReference type="Pfam" id="PF07102">
    <property type="entry name" value="YbcO"/>
    <property type="match status" value="1"/>
</dbReference>
<evidence type="ECO:0000256" key="1">
    <source>
        <dbReference type="SAM" id="MobiDB-lite"/>
    </source>
</evidence>
<dbReference type="eggNOG" id="ENOG50332BE">
    <property type="taxonomic scope" value="Bacteria"/>
</dbReference>
<accession>C5CJN8</accession>
<dbReference type="AlphaFoldDB" id="C5CJN8"/>
<dbReference type="STRING" id="543728.Vapar_2465"/>
<dbReference type="EMBL" id="CP001635">
    <property type="protein sequence ID" value="ACS19091.1"/>
    <property type="molecule type" value="Genomic_DNA"/>
</dbReference>